<accession>A0A8J4YFA5</accession>
<gene>
    <name evidence="2" type="ORF">GWK47_037031</name>
</gene>
<feature type="compositionally biased region" description="Low complexity" evidence="1">
    <location>
        <begin position="63"/>
        <end position="72"/>
    </location>
</feature>
<comment type="caution">
    <text evidence="2">The sequence shown here is derived from an EMBL/GenBank/DDBJ whole genome shotgun (WGS) entry which is preliminary data.</text>
</comment>
<dbReference type="OrthoDB" id="6630617at2759"/>
<name>A0A8J4YFA5_CHIOP</name>
<feature type="region of interest" description="Disordered" evidence="1">
    <location>
        <begin position="38"/>
        <end position="80"/>
    </location>
</feature>
<sequence length="387" mass="43074">MPHPLLQTYSGKKKSRPGPVAVLRGGQGPPRFQACPLLGPPLSNRDRAPWQAGRSGRRRAQLTTATAITEETSAGDNGSRAVSARGIHEQIDAEFVYLLVHIFSEILRKIHKVSQQLQDKQADLGKAVKLISSLSEDLADMRNSNLIEQPGPIWVMVTARPRPGPHQAGGFSATLLHHKVDHPSPSNPMPSPCFPELRCPEGMNPELRALAPDEEAKPFHARDTKRSTREKSLEAIQAFWRISTQTSEGRQQLARMPIQDPQRIPRNIPKKFNLQRRWTTDFLRRIKRSVASGTVVRYAGFKDVMFRRKDTDTHLPLFLKPNSASNSLMLGIQHVNHNARRPPRRLSPGAGATHLYKVPTSCQAPALVALPLCSSWAPEMKGPRQGK</sequence>
<evidence type="ECO:0000256" key="1">
    <source>
        <dbReference type="SAM" id="MobiDB-lite"/>
    </source>
</evidence>
<evidence type="ECO:0000313" key="3">
    <source>
        <dbReference type="Proteomes" id="UP000770661"/>
    </source>
</evidence>
<dbReference type="AlphaFoldDB" id="A0A8J4YFA5"/>
<dbReference type="EMBL" id="JACEEZ010004718">
    <property type="protein sequence ID" value="KAG0726237.1"/>
    <property type="molecule type" value="Genomic_DNA"/>
</dbReference>
<keyword evidence="3" id="KW-1185">Reference proteome</keyword>
<protein>
    <submittedName>
        <fullName evidence="2">Uncharacterized protein</fullName>
    </submittedName>
</protein>
<organism evidence="2 3">
    <name type="scientific">Chionoecetes opilio</name>
    <name type="common">Atlantic snow crab</name>
    <name type="synonym">Cancer opilio</name>
    <dbReference type="NCBI Taxonomy" id="41210"/>
    <lineage>
        <taxon>Eukaryota</taxon>
        <taxon>Metazoa</taxon>
        <taxon>Ecdysozoa</taxon>
        <taxon>Arthropoda</taxon>
        <taxon>Crustacea</taxon>
        <taxon>Multicrustacea</taxon>
        <taxon>Malacostraca</taxon>
        <taxon>Eumalacostraca</taxon>
        <taxon>Eucarida</taxon>
        <taxon>Decapoda</taxon>
        <taxon>Pleocyemata</taxon>
        <taxon>Brachyura</taxon>
        <taxon>Eubrachyura</taxon>
        <taxon>Majoidea</taxon>
        <taxon>Majidae</taxon>
        <taxon>Chionoecetes</taxon>
    </lineage>
</organism>
<reference evidence="2" key="1">
    <citation type="submission" date="2020-07" db="EMBL/GenBank/DDBJ databases">
        <title>The High-quality genome of the commercially important snow crab, Chionoecetes opilio.</title>
        <authorList>
            <person name="Jeong J.-H."/>
            <person name="Ryu S."/>
        </authorList>
    </citation>
    <scope>NUCLEOTIDE SEQUENCE</scope>
    <source>
        <strain evidence="2">MADBK_172401_WGS</strain>
        <tissue evidence="2">Digestive gland</tissue>
    </source>
</reference>
<proteinExistence type="predicted"/>
<evidence type="ECO:0000313" key="2">
    <source>
        <dbReference type="EMBL" id="KAG0726237.1"/>
    </source>
</evidence>
<dbReference type="Proteomes" id="UP000770661">
    <property type="component" value="Unassembled WGS sequence"/>
</dbReference>